<evidence type="ECO:0000313" key="2">
    <source>
        <dbReference type="Proteomes" id="UP000006514"/>
    </source>
</evidence>
<dbReference type="KEGG" id="adl:AURDEDRAFT_117885"/>
<reference evidence="2" key="1">
    <citation type="journal article" date="2012" name="Science">
        <title>The Paleozoic origin of enzymatic lignin decomposition reconstructed from 31 fungal genomes.</title>
        <authorList>
            <person name="Floudas D."/>
            <person name="Binder M."/>
            <person name="Riley R."/>
            <person name="Barry K."/>
            <person name="Blanchette R.A."/>
            <person name="Henrissat B."/>
            <person name="Martinez A.T."/>
            <person name="Otillar R."/>
            <person name="Spatafora J.W."/>
            <person name="Yadav J.S."/>
            <person name="Aerts A."/>
            <person name="Benoit I."/>
            <person name="Boyd A."/>
            <person name="Carlson A."/>
            <person name="Copeland A."/>
            <person name="Coutinho P.M."/>
            <person name="de Vries R.P."/>
            <person name="Ferreira P."/>
            <person name="Findley K."/>
            <person name="Foster B."/>
            <person name="Gaskell J."/>
            <person name="Glotzer D."/>
            <person name="Gorecki P."/>
            <person name="Heitman J."/>
            <person name="Hesse C."/>
            <person name="Hori C."/>
            <person name="Igarashi K."/>
            <person name="Jurgens J.A."/>
            <person name="Kallen N."/>
            <person name="Kersten P."/>
            <person name="Kohler A."/>
            <person name="Kuees U."/>
            <person name="Kumar T.K.A."/>
            <person name="Kuo A."/>
            <person name="LaButti K."/>
            <person name="Larrondo L.F."/>
            <person name="Lindquist E."/>
            <person name="Ling A."/>
            <person name="Lombard V."/>
            <person name="Lucas S."/>
            <person name="Lundell T."/>
            <person name="Martin R."/>
            <person name="McLaughlin D.J."/>
            <person name="Morgenstern I."/>
            <person name="Morin E."/>
            <person name="Murat C."/>
            <person name="Nagy L.G."/>
            <person name="Nolan M."/>
            <person name="Ohm R.A."/>
            <person name="Patyshakuliyeva A."/>
            <person name="Rokas A."/>
            <person name="Ruiz-Duenas F.J."/>
            <person name="Sabat G."/>
            <person name="Salamov A."/>
            <person name="Samejima M."/>
            <person name="Schmutz J."/>
            <person name="Slot J.C."/>
            <person name="St John F."/>
            <person name="Stenlid J."/>
            <person name="Sun H."/>
            <person name="Sun S."/>
            <person name="Syed K."/>
            <person name="Tsang A."/>
            <person name="Wiebenga A."/>
            <person name="Young D."/>
            <person name="Pisabarro A."/>
            <person name="Eastwood D.C."/>
            <person name="Martin F."/>
            <person name="Cullen D."/>
            <person name="Grigoriev I.V."/>
            <person name="Hibbett D.S."/>
        </authorList>
    </citation>
    <scope>NUCLEOTIDE SEQUENCE [LARGE SCALE GENOMIC DNA]</scope>
    <source>
        <strain evidence="2">TFB10046</strain>
    </source>
</reference>
<feature type="non-terminal residue" evidence="1">
    <location>
        <position position="89"/>
    </location>
</feature>
<dbReference type="Proteomes" id="UP000006514">
    <property type="component" value="Unassembled WGS sequence"/>
</dbReference>
<keyword evidence="2" id="KW-1185">Reference proteome</keyword>
<evidence type="ECO:0000313" key="1">
    <source>
        <dbReference type="EMBL" id="EJD33395.1"/>
    </source>
</evidence>
<accession>J0WNG9</accession>
<protein>
    <submittedName>
        <fullName evidence="1">Uncharacterized protein</fullName>
    </submittedName>
</protein>
<name>J0WNG9_AURST</name>
<dbReference type="AlphaFoldDB" id="J0WNG9"/>
<dbReference type="InParanoid" id="J0WNG9"/>
<organism evidence="1 2">
    <name type="scientific">Auricularia subglabra (strain TFB-10046 / SS5)</name>
    <name type="common">White-rot fungus</name>
    <name type="synonym">Auricularia delicata (strain TFB10046)</name>
    <dbReference type="NCBI Taxonomy" id="717982"/>
    <lineage>
        <taxon>Eukaryota</taxon>
        <taxon>Fungi</taxon>
        <taxon>Dikarya</taxon>
        <taxon>Basidiomycota</taxon>
        <taxon>Agaricomycotina</taxon>
        <taxon>Agaricomycetes</taxon>
        <taxon>Auriculariales</taxon>
        <taxon>Auriculariaceae</taxon>
        <taxon>Auricularia</taxon>
    </lineage>
</organism>
<dbReference type="EMBL" id="JH688252">
    <property type="protein sequence ID" value="EJD33395.1"/>
    <property type="molecule type" value="Genomic_DNA"/>
</dbReference>
<sequence>MRSAKDKIHRNGIWDRRYVTGSGRLVIPISTACVDRLVWSLLGSCRTKTCVVTAASTPSKTGCPVANLSARHRNCHLLRSVAVVNGTGG</sequence>
<proteinExistence type="predicted"/>
<gene>
    <name evidence="1" type="ORF">AURDEDRAFT_117885</name>
</gene>